<evidence type="ECO:0000313" key="12">
    <source>
        <dbReference type="Proteomes" id="UP001634394"/>
    </source>
</evidence>
<dbReference type="PANTHER" id="PTHR13866:SF14">
    <property type="entry name" value="BM-40"/>
    <property type="match status" value="1"/>
</dbReference>
<feature type="compositionally biased region" description="Basic and acidic residues" evidence="6">
    <location>
        <begin position="324"/>
        <end position="366"/>
    </location>
</feature>
<feature type="compositionally biased region" description="Low complexity" evidence="6">
    <location>
        <begin position="53"/>
        <end position="65"/>
    </location>
</feature>
<feature type="region of interest" description="Disordered" evidence="6">
    <location>
        <begin position="125"/>
        <end position="174"/>
    </location>
</feature>
<dbReference type="PROSITE" id="PS50222">
    <property type="entry name" value="EF_HAND_2"/>
    <property type="match status" value="1"/>
</dbReference>
<evidence type="ECO:0000256" key="5">
    <source>
        <dbReference type="ARBA" id="ARBA00023319"/>
    </source>
</evidence>
<feature type="region of interest" description="Disordered" evidence="6">
    <location>
        <begin position="44"/>
        <end position="73"/>
    </location>
</feature>
<dbReference type="FunFam" id="2.60.40.10:FF:000032">
    <property type="entry name" value="palladin isoform X1"/>
    <property type="match status" value="1"/>
</dbReference>
<evidence type="ECO:0000259" key="9">
    <source>
        <dbReference type="PROSITE" id="PS50835"/>
    </source>
</evidence>
<keyword evidence="4" id="KW-0325">Glycoprotein</keyword>
<dbReference type="SUPFAM" id="SSF75011">
    <property type="entry name" value="3-carboxy-cis,cis-mucoante lactonizing enzyme"/>
    <property type="match status" value="1"/>
</dbReference>
<feature type="compositionally biased region" description="Basic residues" evidence="6">
    <location>
        <begin position="155"/>
        <end position="171"/>
    </location>
</feature>
<evidence type="ECO:0008006" key="13">
    <source>
        <dbReference type="Google" id="ProtNLM"/>
    </source>
</evidence>
<dbReference type="SMART" id="SM00408">
    <property type="entry name" value="IGc2"/>
    <property type="match status" value="2"/>
</dbReference>
<dbReference type="CDD" id="cd00104">
    <property type="entry name" value="KAZAL_FS"/>
    <property type="match status" value="1"/>
</dbReference>
<organism evidence="11 12">
    <name type="scientific">Sinanodonta woodiana</name>
    <name type="common">Chinese pond mussel</name>
    <name type="synonym">Anodonta woodiana</name>
    <dbReference type="NCBI Taxonomy" id="1069815"/>
    <lineage>
        <taxon>Eukaryota</taxon>
        <taxon>Metazoa</taxon>
        <taxon>Spiralia</taxon>
        <taxon>Lophotrochozoa</taxon>
        <taxon>Mollusca</taxon>
        <taxon>Bivalvia</taxon>
        <taxon>Autobranchia</taxon>
        <taxon>Heteroconchia</taxon>
        <taxon>Palaeoheterodonta</taxon>
        <taxon>Unionida</taxon>
        <taxon>Unionoidea</taxon>
        <taxon>Unionidae</taxon>
        <taxon>Unioninae</taxon>
        <taxon>Sinanodonta</taxon>
    </lineage>
</organism>
<feature type="domain" description="EF-hand" evidence="8">
    <location>
        <begin position="1045"/>
        <end position="1073"/>
    </location>
</feature>
<feature type="compositionally biased region" description="Basic and acidic residues" evidence="6">
    <location>
        <begin position="452"/>
        <end position="468"/>
    </location>
</feature>
<evidence type="ECO:0000259" key="10">
    <source>
        <dbReference type="PROSITE" id="PS51465"/>
    </source>
</evidence>
<dbReference type="PANTHER" id="PTHR13866">
    <property type="entry name" value="SPARC OSTEONECTIN"/>
    <property type="match status" value="1"/>
</dbReference>
<sequence length="1707" mass="191235">MTSKLENLWWTRTMTKQLIILVLLGLVCRLPIAQARPRDISEHRGLYDDMPKSQNNNGEFNNSNSTQKSEDPSIGKYLDITITSLKDNRTVEDNKYERYVSSNEADDGKSKDDLFRKRINQDTDKQLLKSSLSGGENYRYNTKMPEQREIDSKRKTQHKGQGRPKHKKHKIASNTNLSKFDFLDKKDIQVDSPDFEDTSKLEKNASDKDKKIDDSHHEDLAKKEKKDSLFDLNSFVKENPDLNKNTGIIEDDIMYQRDQGYLSEQRSDGEFSHFGHRIRYGSKKDSDLDDSDEDDDADDDDGKGGKDENKQMKKDSSYGYYYGVEEKEHGGSSSRKVESEKRTMKEDENSQKKKESASDDEKKGKDSEEDEDEGEEEKDEDEKYKKGEKKADEDKNKKQKKEEEDDDEEREEESNGKGGDEAEKEEEEKKLIKDVDGSNEKSKGDEEEEEEKEKKQVKDGDKISGKSEGDEEEEDEEKEKQNKDGDGSEKEDEDEKEEEEDKEIDKDKVHTDAESRIDAKRLKPEQGQYLFNQPFNPYDINVEDIYIESRPIESCVEDFDCPPGRICKFGFCICGPPILCMGHKKPVCGSDGFMYPSHCELHRTACMKREHIWIDSDINCIGHGQGQSQGQAETGGKKEGTGSIGEATKYKTNENGGGDSAADQSENEAEVGENQNSSANDGANLSSESKSDSGGATDVNGNNEVSQKDLDGNAQKGNSGVNSSSLINFDAAKEDNGQKMPEGNGEEMEGHNVDGTKEDSSNTSRNGEPAENKQPGLDSASDGQRGSSSGQSKDKISSDSNGEGSSSSTQQETGEITAFNKKNETDKVLLKVRPSGEGNGLENQQGSDVLGRDSATQASDEQKKKDAESAVPGDVESTVSETTTIGAKKKDANGQSQQENEEQGTSGISQGVKNSAAIGAMVAKSGSGVEDKTKGQTNQTSQVPDEKQQQVEDTMLNIKEGGEEMEKEAEEVEGEQEGQEAEEEEQEAGYQGDSPIFDKVQDPLFCTPQVLNRFKADVLRYHCVLFNEEHCDNESKEERRYVATEMFKYFDKDSNGFVEKEELWMLQLQETIDKMSSVCSLLDLAALNDQGDKDGKLTTDEFIQAFDIPDEVFEPKITTIPTLATMGNDLEIKCSIVGESSDFVWQKSGMDLSLIDAPEVHVFKDGTLYIEGVDIHHIGNYSCHQRNKPAVKQVNVLSVIMKPKVKVESFTTVYPDQSEVTIRCHADGLPKPDVSWEFNGLPLDLSSEKYHLDTYQHTLTIRQAHYHDDTGSYKCLAANKVGKAEEAFSIFIDDPKITPEHIDSASTKESFVVFHDNGYTIYEPHHCLTQRHVLGDFGNFHFIPEELDDVPSMCQSDGPCVWGSAVTVKGRFVYVSQPQQNRVLVVDATETLNPRQIVKTDRVPVQLHYVEANDEVWVLCWNSEEDYGTKTIIIIREASKDVQHHIIHMQPIGNRFDQVRNMFLPPHSDLDEVFKYGYAMHNEQQGLFKVDLQQKKYVKAIDFSPYNCVPQALAFIPIGGQVVIQCQQKTVSSQSDILLQMDATTDITIANFSKSGTPFVTPDSRRMAAVDKSTGRITVYQITDMGEIQEIFEVTTGSSVNDVIFHPADLHLGYDLYMTSRERSVIFSVSLENGKVETIKDVGDIDSIPRLPWLKKTSRFISGNVFSNSLSVITKSALVILNDKYQDIQCRFNDLENPTVIAYANPN</sequence>
<feature type="region of interest" description="Disordered" evidence="6">
    <location>
        <begin position="193"/>
        <end position="225"/>
    </location>
</feature>
<dbReference type="InterPro" id="IPR011992">
    <property type="entry name" value="EF-hand-dom_pair"/>
</dbReference>
<dbReference type="EMBL" id="JBJQND010000005">
    <property type="protein sequence ID" value="KAL3876989.1"/>
    <property type="molecule type" value="Genomic_DNA"/>
</dbReference>
<feature type="compositionally biased region" description="Acidic residues" evidence="6">
    <location>
        <begin position="403"/>
        <end position="412"/>
    </location>
</feature>
<feature type="domain" description="Ig-like" evidence="9">
    <location>
        <begin position="1115"/>
        <end position="1195"/>
    </location>
</feature>
<dbReference type="Proteomes" id="UP001634394">
    <property type="component" value="Unassembled WGS sequence"/>
</dbReference>
<name>A0ABD3WWG9_SINWO</name>
<keyword evidence="2" id="KW-0106">Calcium</keyword>
<keyword evidence="1 7" id="KW-0732">Signal</keyword>
<dbReference type="Gene3D" id="2.60.40.10">
    <property type="entry name" value="Immunoglobulins"/>
    <property type="match status" value="2"/>
</dbReference>
<dbReference type="SUPFAM" id="SSF100895">
    <property type="entry name" value="Kazal-type serine protease inhibitors"/>
    <property type="match status" value="1"/>
</dbReference>
<feature type="compositionally biased region" description="Low complexity" evidence="6">
    <location>
        <begin position="778"/>
        <end position="791"/>
    </location>
</feature>
<reference evidence="11 12" key="1">
    <citation type="submission" date="2024-11" db="EMBL/GenBank/DDBJ databases">
        <title>Chromosome-level genome assembly of the freshwater bivalve Anodonta woodiana.</title>
        <authorList>
            <person name="Chen X."/>
        </authorList>
    </citation>
    <scope>NUCLEOTIDE SEQUENCE [LARGE SCALE GENOMIC DNA]</scope>
    <source>
        <strain evidence="11">MN2024</strain>
        <tissue evidence="11">Gills</tissue>
    </source>
</reference>
<dbReference type="InterPro" id="IPR002048">
    <property type="entry name" value="EF_hand_dom"/>
</dbReference>
<feature type="compositionally biased region" description="Basic and acidic residues" evidence="6">
    <location>
        <begin position="478"/>
        <end position="488"/>
    </location>
</feature>
<dbReference type="CDD" id="cd00051">
    <property type="entry name" value="EFh"/>
    <property type="match status" value="1"/>
</dbReference>
<feature type="compositionally biased region" description="Acidic residues" evidence="6">
    <location>
        <begin position="287"/>
        <end position="301"/>
    </location>
</feature>
<feature type="signal peptide" evidence="7">
    <location>
        <begin position="1"/>
        <end position="35"/>
    </location>
</feature>
<dbReference type="InterPro" id="IPR003599">
    <property type="entry name" value="Ig_sub"/>
</dbReference>
<keyword evidence="12" id="KW-1185">Reference proteome</keyword>
<protein>
    <recommendedName>
        <fullName evidence="13">Follistatin-related protein 5</fullName>
    </recommendedName>
</protein>
<evidence type="ECO:0000259" key="8">
    <source>
        <dbReference type="PROSITE" id="PS50222"/>
    </source>
</evidence>
<evidence type="ECO:0000256" key="1">
    <source>
        <dbReference type="ARBA" id="ARBA00022729"/>
    </source>
</evidence>
<dbReference type="Gene3D" id="1.10.238.10">
    <property type="entry name" value="EF-hand"/>
    <property type="match status" value="1"/>
</dbReference>
<dbReference type="Pfam" id="PF07648">
    <property type="entry name" value="Kazal_2"/>
    <property type="match status" value="1"/>
</dbReference>
<evidence type="ECO:0000256" key="6">
    <source>
        <dbReference type="SAM" id="MobiDB-lite"/>
    </source>
</evidence>
<feature type="chain" id="PRO_5044725223" description="Follistatin-related protein 5" evidence="7">
    <location>
        <begin position="36"/>
        <end position="1707"/>
    </location>
</feature>
<dbReference type="InterPro" id="IPR036179">
    <property type="entry name" value="Ig-like_dom_sf"/>
</dbReference>
<dbReference type="InterPro" id="IPR007110">
    <property type="entry name" value="Ig-like_dom"/>
</dbReference>
<feature type="compositionally biased region" description="Acidic residues" evidence="6">
    <location>
        <begin position="963"/>
        <end position="987"/>
    </location>
</feature>
<evidence type="ECO:0000256" key="7">
    <source>
        <dbReference type="SAM" id="SignalP"/>
    </source>
</evidence>
<accession>A0ABD3WWG9</accession>
<evidence type="ECO:0000256" key="4">
    <source>
        <dbReference type="ARBA" id="ARBA00023180"/>
    </source>
</evidence>
<feature type="compositionally biased region" description="Acidic residues" evidence="6">
    <location>
        <begin position="489"/>
        <end position="502"/>
    </location>
</feature>
<dbReference type="InterPro" id="IPR013783">
    <property type="entry name" value="Ig-like_fold"/>
</dbReference>
<dbReference type="PROSITE" id="PS50835">
    <property type="entry name" value="IG_LIKE"/>
    <property type="match status" value="2"/>
</dbReference>
<gene>
    <name evidence="11" type="ORF">ACJMK2_034756</name>
</gene>
<dbReference type="InterPro" id="IPR002350">
    <property type="entry name" value="Kazal_dom"/>
</dbReference>
<feature type="compositionally biased region" description="Acidic residues" evidence="6">
    <location>
        <begin position="367"/>
        <end position="380"/>
    </location>
</feature>
<comment type="caution">
    <text evidence="11">The sequence shown here is derived from an EMBL/GenBank/DDBJ whole genome shotgun (WGS) entry which is preliminary data.</text>
</comment>
<dbReference type="EMBL" id="JBJQND010000005">
    <property type="protein sequence ID" value="KAL3876988.1"/>
    <property type="molecule type" value="Genomic_DNA"/>
</dbReference>
<feature type="compositionally biased region" description="Polar residues" evidence="6">
    <location>
        <begin position="673"/>
        <end position="705"/>
    </location>
</feature>
<feature type="domain" description="Ig-like" evidence="9">
    <location>
        <begin position="1203"/>
        <end position="1289"/>
    </location>
</feature>
<dbReference type="PROSITE" id="PS51465">
    <property type="entry name" value="KAZAL_2"/>
    <property type="match status" value="1"/>
</dbReference>
<feature type="compositionally biased region" description="Basic and acidic residues" evidence="6">
    <location>
        <begin position="197"/>
        <end position="225"/>
    </location>
</feature>
<evidence type="ECO:0000313" key="11">
    <source>
        <dbReference type="EMBL" id="KAL3876988.1"/>
    </source>
</evidence>
<keyword evidence="3" id="KW-1015">Disulfide bond</keyword>
<proteinExistence type="predicted"/>
<dbReference type="InterPro" id="IPR018247">
    <property type="entry name" value="EF_Hand_1_Ca_BS"/>
</dbReference>
<feature type="region of interest" description="Disordered" evidence="6">
    <location>
        <begin position="624"/>
        <end position="951"/>
    </location>
</feature>
<feature type="compositionally biased region" description="Polar residues" evidence="6">
    <location>
        <begin position="715"/>
        <end position="727"/>
    </location>
</feature>
<dbReference type="Pfam" id="PF13927">
    <property type="entry name" value="Ig_3"/>
    <property type="match status" value="1"/>
</dbReference>
<feature type="compositionally biased region" description="Basic and acidic residues" evidence="6">
    <location>
        <begin position="145"/>
        <end position="154"/>
    </location>
</feature>
<dbReference type="InterPro" id="IPR003598">
    <property type="entry name" value="Ig_sub2"/>
</dbReference>
<evidence type="ECO:0000256" key="2">
    <source>
        <dbReference type="ARBA" id="ARBA00022837"/>
    </source>
</evidence>
<dbReference type="SMART" id="SM00409">
    <property type="entry name" value="IG"/>
    <property type="match status" value="2"/>
</dbReference>
<dbReference type="PROSITE" id="PS00018">
    <property type="entry name" value="EF_HAND_1"/>
    <property type="match status" value="1"/>
</dbReference>
<keyword evidence="5" id="KW-0393">Immunoglobulin domain</keyword>
<feature type="compositionally biased region" description="Basic and acidic residues" evidence="6">
    <location>
        <begin position="413"/>
        <end position="444"/>
    </location>
</feature>
<dbReference type="SMART" id="SM00280">
    <property type="entry name" value="KAZAL"/>
    <property type="match status" value="1"/>
</dbReference>
<dbReference type="SUPFAM" id="SSF48726">
    <property type="entry name" value="Immunoglobulin"/>
    <property type="match status" value="2"/>
</dbReference>
<feature type="region of interest" description="Disordered" evidence="6">
    <location>
        <begin position="963"/>
        <end position="994"/>
    </location>
</feature>
<dbReference type="Gene3D" id="3.30.60.30">
    <property type="match status" value="1"/>
</dbReference>
<feature type="compositionally biased region" description="Low complexity" evidence="6">
    <location>
        <begin position="893"/>
        <end position="907"/>
    </location>
</feature>
<feature type="domain" description="Kazal-like" evidence="10">
    <location>
        <begin position="573"/>
        <end position="622"/>
    </location>
</feature>
<dbReference type="SUPFAM" id="SSF47473">
    <property type="entry name" value="EF-hand"/>
    <property type="match status" value="1"/>
</dbReference>
<evidence type="ECO:0000256" key="3">
    <source>
        <dbReference type="ARBA" id="ARBA00023157"/>
    </source>
</evidence>
<feature type="compositionally biased region" description="Basic and acidic residues" evidence="6">
    <location>
        <begin position="503"/>
        <end position="521"/>
    </location>
</feature>
<feature type="compositionally biased region" description="Basic and acidic residues" evidence="6">
    <location>
        <begin position="302"/>
        <end position="316"/>
    </location>
</feature>
<dbReference type="InterPro" id="IPR036058">
    <property type="entry name" value="Kazal_dom_sf"/>
</dbReference>
<feature type="region of interest" description="Disordered" evidence="6">
    <location>
        <begin position="259"/>
        <end position="521"/>
    </location>
</feature>
<feature type="compositionally biased region" description="Basic and acidic residues" evidence="6">
    <location>
        <begin position="381"/>
        <end position="402"/>
    </location>
</feature>
<feature type="compositionally biased region" description="Basic and acidic residues" evidence="6">
    <location>
        <begin position="748"/>
        <end position="760"/>
    </location>
</feature>
<feature type="compositionally biased region" description="Low complexity" evidence="6">
    <location>
        <begin position="798"/>
        <end position="817"/>
    </location>
</feature>